<sequence>MAIYYLSACNDCKVKVMWSKVTEEQSEKWHESFHKGHNTVFGNDLDDDFYDSIWRYKDLGIQDGE</sequence>
<evidence type="ECO:0000313" key="1">
    <source>
        <dbReference type="EMBL" id="AZU61055.1"/>
    </source>
</evidence>
<accession>A0A3T0HVC1</accession>
<protein>
    <submittedName>
        <fullName evidence="1">Uncharacterized protein</fullName>
    </submittedName>
</protein>
<keyword evidence="2" id="KW-1185">Reference proteome</keyword>
<organism evidence="1 2">
    <name type="scientific">Neobacillus mesonae</name>
    <dbReference type="NCBI Taxonomy" id="1193713"/>
    <lineage>
        <taxon>Bacteria</taxon>
        <taxon>Bacillati</taxon>
        <taxon>Bacillota</taxon>
        <taxon>Bacilli</taxon>
        <taxon>Bacillales</taxon>
        <taxon>Bacillaceae</taxon>
        <taxon>Neobacillus</taxon>
    </lineage>
</organism>
<dbReference type="RefSeq" id="WP_127485886.1">
    <property type="nucleotide sequence ID" value="NZ_CP022572.1"/>
</dbReference>
<dbReference type="KEGG" id="nmk:CHR53_07195"/>
<dbReference type="Proteomes" id="UP000282892">
    <property type="component" value="Chromosome"/>
</dbReference>
<dbReference type="OrthoDB" id="9910323at2"/>
<reference evidence="1 2" key="1">
    <citation type="submission" date="2017-07" db="EMBL/GenBank/DDBJ databases">
        <title>The complete genome sequence of Bacillus mesonae strain H20-5, an efficient strain improving plant abiotic stress resistance.</title>
        <authorList>
            <person name="Kim S.Y."/>
            <person name="Song H."/>
            <person name="Sang M.K."/>
            <person name="Weon H.-Y."/>
            <person name="Song J."/>
        </authorList>
    </citation>
    <scope>NUCLEOTIDE SEQUENCE [LARGE SCALE GENOMIC DNA]</scope>
    <source>
        <strain evidence="1 2">H20-5</strain>
    </source>
</reference>
<proteinExistence type="predicted"/>
<dbReference type="AlphaFoldDB" id="A0A3T0HVC1"/>
<evidence type="ECO:0000313" key="2">
    <source>
        <dbReference type="Proteomes" id="UP000282892"/>
    </source>
</evidence>
<gene>
    <name evidence="1" type="ORF">CHR53_07195</name>
</gene>
<dbReference type="EMBL" id="CP022572">
    <property type="protein sequence ID" value="AZU61055.1"/>
    <property type="molecule type" value="Genomic_DNA"/>
</dbReference>
<name>A0A3T0HVC1_9BACI</name>